<keyword evidence="1" id="KW-0175">Coiled coil</keyword>
<feature type="compositionally biased region" description="Basic and acidic residues" evidence="2">
    <location>
        <begin position="379"/>
        <end position="388"/>
    </location>
</feature>
<feature type="compositionally biased region" description="Polar residues" evidence="2">
    <location>
        <begin position="501"/>
        <end position="555"/>
    </location>
</feature>
<feature type="region of interest" description="Disordered" evidence="2">
    <location>
        <begin position="378"/>
        <end position="397"/>
    </location>
</feature>
<feature type="region of interest" description="Disordered" evidence="2">
    <location>
        <begin position="117"/>
        <end position="138"/>
    </location>
</feature>
<feature type="region of interest" description="Disordered" evidence="2">
    <location>
        <begin position="280"/>
        <end position="344"/>
    </location>
</feature>
<sequence length="703" mass="79181">MKRLFFLSNLNSYLDNAIKINGEELTAEQKQKIMENKTAVEKQITEKQRLKALEAEREQMENERLEKERHLIELKEKLENQKELTRWKELQREEERREALVKEALEKARLEAQIHRKQKLHKHANSSRSIDNSDHSINNNNNEIELITSTNSSDILSDSAISASLLNLSTFMNSAIGRARENLMVETKNLPFLPSSANFIRDSSDYSVFQTSAIMTNDSRSQSLPPSQNDEHFRRSPKTNNAHICNVVSPTLNIRSAADERPIKPMDENAYNDWQKLAAEDASEEHNSEVPTTIRRPKVKKVATKDTIRKSRSVVAPKAPNTRRSESLDNQNPSKQPVKQLQDSKIVTEKVEKLEETVKTESRLPSAATYIISRGAIFDPKEQPKEKTTGTTKTLSPRKNVSVAEPFTVSKLVKSKSESAFKTLLIKKSNIDIPANKECTLKTDYSNDSRNIAAPDLVNRDDISNSNPWGDQFGGLNPLLHRLSTRKKLRQIQLQQHLDSNFNSSSSLQPTKVLSKTQLSGTPSPQKEPTVKVANNSNTTPKFPNQTPEKCSQSLKGEKKSYQSFSNNNDNASNPLLQKISTRKKLAANSMQDVKFFSEGSGNNKDTVVLAKSVANESVKDDNSLRLSKNDVGDVDGGDMYRSFAMRTKQASEKQSDMLKQLSSLKEQLKMSQRVVENSLRTKAPLSKPEAVVAPNTRICKQV</sequence>
<feature type="region of interest" description="Disordered" evidence="2">
    <location>
        <begin position="217"/>
        <end position="241"/>
    </location>
</feature>
<organism evidence="3 4">
    <name type="scientific">Romanomermis culicivorax</name>
    <name type="common">Nematode worm</name>
    <dbReference type="NCBI Taxonomy" id="13658"/>
    <lineage>
        <taxon>Eukaryota</taxon>
        <taxon>Metazoa</taxon>
        <taxon>Ecdysozoa</taxon>
        <taxon>Nematoda</taxon>
        <taxon>Enoplea</taxon>
        <taxon>Dorylaimia</taxon>
        <taxon>Mermithida</taxon>
        <taxon>Mermithoidea</taxon>
        <taxon>Mermithidae</taxon>
        <taxon>Romanomermis</taxon>
    </lineage>
</organism>
<evidence type="ECO:0000256" key="2">
    <source>
        <dbReference type="SAM" id="MobiDB-lite"/>
    </source>
</evidence>
<feature type="compositionally biased region" description="Polar residues" evidence="2">
    <location>
        <begin position="217"/>
        <end position="228"/>
    </location>
</feature>
<feature type="region of interest" description="Disordered" evidence="2">
    <location>
        <begin position="501"/>
        <end position="575"/>
    </location>
</feature>
<reference evidence="4" key="1">
    <citation type="submission" date="2022-11" db="UniProtKB">
        <authorList>
            <consortium name="WormBaseParasite"/>
        </authorList>
    </citation>
    <scope>IDENTIFICATION</scope>
</reference>
<evidence type="ECO:0000313" key="4">
    <source>
        <dbReference type="WBParaSite" id="nRc.2.0.1.t08833-RA"/>
    </source>
</evidence>
<name>A0A915I3X2_ROMCU</name>
<dbReference type="AlphaFoldDB" id="A0A915I3X2"/>
<protein>
    <submittedName>
        <fullName evidence="4">Uncharacterized protein</fullName>
    </submittedName>
</protein>
<dbReference type="Proteomes" id="UP000887565">
    <property type="component" value="Unplaced"/>
</dbReference>
<evidence type="ECO:0000313" key="3">
    <source>
        <dbReference type="Proteomes" id="UP000887565"/>
    </source>
</evidence>
<feature type="compositionally biased region" description="Polar residues" evidence="2">
    <location>
        <begin position="328"/>
        <end position="344"/>
    </location>
</feature>
<dbReference type="WBParaSite" id="nRc.2.0.1.t08833-RA">
    <property type="protein sequence ID" value="nRc.2.0.1.t08833-RA"/>
    <property type="gene ID" value="nRc.2.0.1.g08833"/>
</dbReference>
<evidence type="ECO:0000256" key="1">
    <source>
        <dbReference type="SAM" id="Coils"/>
    </source>
</evidence>
<proteinExistence type="predicted"/>
<feature type="compositionally biased region" description="Polar residues" evidence="2">
    <location>
        <begin position="562"/>
        <end position="575"/>
    </location>
</feature>
<keyword evidence="3" id="KW-1185">Reference proteome</keyword>
<feature type="coiled-coil region" evidence="1">
    <location>
        <begin position="43"/>
        <end position="84"/>
    </location>
</feature>
<accession>A0A915I3X2</accession>
<feature type="compositionally biased region" description="Low complexity" evidence="2">
    <location>
        <begin position="126"/>
        <end position="138"/>
    </location>
</feature>